<protein>
    <recommendedName>
        <fullName evidence="10">Letm1 RBD domain-containing protein</fullName>
    </recommendedName>
</protein>
<feature type="compositionally biased region" description="Low complexity" evidence="8">
    <location>
        <begin position="72"/>
        <end position="92"/>
    </location>
</feature>
<evidence type="ECO:0000256" key="6">
    <source>
        <dbReference type="ARBA" id="ARBA00023136"/>
    </source>
</evidence>
<organism evidence="11 12">
    <name type="scientific">Obba rivulosa</name>
    <dbReference type="NCBI Taxonomy" id="1052685"/>
    <lineage>
        <taxon>Eukaryota</taxon>
        <taxon>Fungi</taxon>
        <taxon>Dikarya</taxon>
        <taxon>Basidiomycota</taxon>
        <taxon>Agaricomycotina</taxon>
        <taxon>Agaricomycetes</taxon>
        <taxon>Polyporales</taxon>
        <taxon>Gelatoporiaceae</taxon>
        <taxon>Obba</taxon>
    </lineage>
</organism>
<feature type="domain" description="Letm1 RBD" evidence="10">
    <location>
        <begin position="188"/>
        <end position="380"/>
    </location>
</feature>
<dbReference type="OrthoDB" id="73691at2759"/>
<evidence type="ECO:0000259" key="10">
    <source>
        <dbReference type="PROSITE" id="PS51758"/>
    </source>
</evidence>
<evidence type="ECO:0000256" key="9">
    <source>
        <dbReference type="SAM" id="Phobius"/>
    </source>
</evidence>
<dbReference type="GO" id="GO:0030003">
    <property type="term" value="P:intracellular monoatomic cation homeostasis"/>
    <property type="evidence" value="ECO:0007669"/>
    <property type="project" value="TreeGrafter"/>
</dbReference>
<name>A0A8E2B0W1_9APHY</name>
<keyword evidence="3" id="KW-0999">Mitochondrion inner membrane</keyword>
<keyword evidence="6 9" id="KW-0472">Membrane</keyword>
<dbReference type="Proteomes" id="UP000250043">
    <property type="component" value="Unassembled WGS sequence"/>
</dbReference>
<dbReference type="EMBL" id="KV722379">
    <property type="protein sequence ID" value="OCH91805.1"/>
    <property type="molecule type" value="Genomic_DNA"/>
</dbReference>
<evidence type="ECO:0000256" key="1">
    <source>
        <dbReference type="ARBA" id="ARBA00004434"/>
    </source>
</evidence>
<feature type="transmembrane region" description="Helical" evidence="9">
    <location>
        <begin position="191"/>
        <end position="216"/>
    </location>
</feature>
<evidence type="ECO:0000256" key="5">
    <source>
        <dbReference type="ARBA" id="ARBA00023128"/>
    </source>
</evidence>
<keyword evidence="5 7" id="KW-0496">Mitochondrion</keyword>
<dbReference type="InterPro" id="IPR044202">
    <property type="entry name" value="LETM1/MDM38-like"/>
</dbReference>
<comment type="subcellular location">
    <subcellularLocation>
        <location evidence="1">Mitochondrion inner membrane</location>
        <topology evidence="1">Single-pass membrane protein</topology>
    </subcellularLocation>
</comment>
<evidence type="ECO:0000313" key="11">
    <source>
        <dbReference type="EMBL" id="OCH91805.1"/>
    </source>
</evidence>
<proteinExistence type="predicted"/>
<dbReference type="PANTHER" id="PTHR14009:SF1">
    <property type="entry name" value="MITOCHONDRIAL PROTON_CALCIUM EXCHANGER PROTEIN"/>
    <property type="match status" value="1"/>
</dbReference>
<evidence type="ECO:0000313" key="12">
    <source>
        <dbReference type="Proteomes" id="UP000250043"/>
    </source>
</evidence>
<dbReference type="PROSITE" id="PS51758">
    <property type="entry name" value="LETM1_RBD"/>
    <property type="match status" value="1"/>
</dbReference>
<sequence>MALRKACSAWHVSGRTLPHRHTARLLSSSAPPPNTTPKPAKDQPSIPPSSLPARKHKVELRPAPVKPPSTAPPAKDASSKLSSSHSSPASEKSSTDIPLTPKAVIEATKHDYEDASQHGILAPPPVDASWAGRLFHQAKELFKFYLRGLKLIWTNRNRVQEMQARVKAGGPPLSRWETRFIQTYKQDALKLIPFAMIIIVIEEIIPLVVMYAPFLLPSTCILPSQKERIDGKKRDKQAGYALGMKSVFEEVRQRALAQADAPVEKLLDRTALIAMNGILRLQTFGPPPLRLRLLKKHLTAIAQDDALLKKEDMGARLSPAELREALDERGIVTSDTTSHLWRSQLQWWLSHVDVEGEQAGKVDPVRHRVVLIAGQVAGSA</sequence>
<evidence type="ECO:0000256" key="7">
    <source>
        <dbReference type="PROSITE-ProRule" id="PRU01094"/>
    </source>
</evidence>
<keyword evidence="4 9" id="KW-1133">Transmembrane helix</keyword>
<dbReference type="PANTHER" id="PTHR14009">
    <property type="entry name" value="LEUCINE ZIPPER-EF-HAND CONTAINING TRANSMEMBRANE PROTEIN"/>
    <property type="match status" value="1"/>
</dbReference>
<dbReference type="Pfam" id="PF07766">
    <property type="entry name" value="LETM1_RBD"/>
    <property type="match status" value="2"/>
</dbReference>
<evidence type="ECO:0000256" key="8">
    <source>
        <dbReference type="SAM" id="MobiDB-lite"/>
    </source>
</evidence>
<evidence type="ECO:0000256" key="3">
    <source>
        <dbReference type="ARBA" id="ARBA00022792"/>
    </source>
</evidence>
<dbReference type="GO" id="GO:0043022">
    <property type="term" value="F:ribosome binding"/>
    <property type="evidence" value="ECO:0007669"/>
    <property type="project" value="InterPro"/>
</dbReference>
<gene>
    <name evidence="11" type="ORF">OBBRIDRAFT_811989</name>
</gene>
<accession>A0A8E2B0W1</accession>
<evidence type="ECO:0000256" key="2">
    <source>
        <dbReference type="ARBA" id="ARBA00022692"/>
    </source>
</evidence>
<feature type="region of interest" description="Disordered" evidence="8">
    <location>
        <begin position="18"/>
        <end position="100"/>
    </location>
</feature>
<dbReference type="GO" id="GO:0005743">
    <property type="term" value="C:mitochondrial inner membrane"/>
    <property type="evidence" value="ECO:0007669"/>
    <property type="project" value="UniProtKB-SubCell"/>
</dbReference>
<evidence type="ECO:0000256" key="4">
    <source>
        <dbReference type="ARBA" id="ARBA00022989"/>
    </source>
</evidence>
<dbReference type="AlphaFoldDB" id="A0A8E2B0W1"/>
<dbReference type="InterPro" id="IPR033122">
    <property type="entry name" value="LETM1-like_RBD"/>
</dbReference>
<keyword evidence="2 9" id="KW-0812">Transmembrane</keyword>
<keyword evidence="12" id="KW-1185">Reference proteome</keyword>
<reference evidence="11 12" key="1">
    <citation type="submission" date="2016-07" db="EMBL/GenBank/DDBJ databases">
        <title>Draft genome of the white-rot fungus Obba rivulosa 3A-2.</title>
        <authorList>
            <consortium name="DOE Joint Genome Institute"/>
            <person name="Miettinen O."/>
            <person name="Riley R."/>
            <person name="Acob R."/>
            <person name="Barry K."/>
            <person name="Cullen D."/>
            <person name="De Vries R."/>
            <person name="Hainaut M."/>
            <person name="Hatakka A."/>
            <person name="Henrissat B."/>
            <person name="Hilden K."/>
            <person name="Kuo R."/>
            <person name="Labutti K."/>
            <person name="Lipzen A."/>
            <person name="Makela M.R."/>
            <person name="Sandor L."/>
            <person name="Spatafora J.W."/>
            <person name="Grigoriev I.V."/>
            <person name="Hibbett D.S."/>
        </authorList>
    </citation>
    <scope>NUCLEOTIDE SEQUENCE [LARGE SCALE GENOMIC DNA]</scope>
    <source>
        <strain evidence="11 12">3A-2</strain>
    </source>
</reference>